<comment type="caution">
    <text evidence="1">The sequence shown here is derived from an EMBL/GenBank/DDBJ whole genome shotgun (WGS) entry which is preliminary data.</text>
</comment>
<name>A0ABW2FHF0_9BACL</name>
<keyword evidence="2" id="KW-1185">Reference proteome</keyword>
<proteinExistence type="predicted"/>
<dbReference type="EMBL" id="JBHTAI010000016">
    <property type="protein sequence ID" value="MFC7151409.1"/>
    <property type="molecule type" value="Genomic_DNA"/>
</dbReference>
<organism evidence="1 2">
    <name type="scientific">Cohnella cellulosilytica</name>
    <dbReference type="NCBI Taxonomy" id="986710"/>
    <lineage>
        <taxon>Bacteria</taxon>
        <taxon>Bacillati</taxon>
        <taxon>Bacillota</taxon>
        <taxon>Bacilli</taxon>
        <taxon>Bacillales</taxon>
        <taxon>Paenibacillaceae</taxon>
        <taxon>Cohnella</taxon>
    </lineage>
</organism>
<evidence type="ECO:0000313" key="1">
    <source>
        <dbReference type="EMBL" id="MFC7151409.1"/>
    </source>
</evidence>
<protein>
    <submittedName>
        <fullName evidence="1">Uncharacterized protein</fullName>
    </submittedName>
</protein>
<sequence length="277" mass="31240">MNKKSKLVLILLLLVVTLPAGIVAFAAIGEETQSPTSQQIYESTEKVVIPRETLERIKAFDPAGYERHLADYKQTIVELRISHKLQAKIEDLLEEGYSLTEILVGYEFLSLNFGTIEQLQELLDKKQDGDAWANLFVAYHRDHPPFSPRSFDSGLLEQLMNAPLLNADDIMIADRISFVTGKAVEEIFESRKAGTPWHEITSEAGILFGDDKLPRVQVTNDQLQKLQNQTGWTDDRITAAIVTAHQAGQEPEKVVEKLKRGTREEAILAEAYETKHR</sequence>
<dbReference type="Proteomes" id="UP001596378">
    <property type="component" value="Unassembled WGS sequence"/>
</dbReference>
<reference evidence="2" key="1">
    <citation type="journal article" date="2019" name="Int. J. Syst. Evol. Microbiol.">
        <title>The Global Catalogue of Microorganisms (GCM) 10K type strain sequencing project: providing services to taxonomists for standard genome sequencing and annotation.</title>
        <authorList>
            <consortium name="The Broad Institute Genomics Platform"/>
            <consortium name="The Broad Institute Genome Sequencing Center for Infectious Disease"/>
            <person name="Wu L."/>
            <person name="Ma J."/>
        </authorList>
    </citation>
    <scope>NUCLEOTIDE SEQUENCE [LARGE SCALE GENOMIC DNA]</scope>
    <source>
        <strain evidence="2">KCTC 12907</strain>
    </source>
</reference>
<evidence type="ECO:0000313" key="2">
    <source>
        <dbReference type="Proteomes" id="UP001596378"/>
    </source>
</evidence>
<gene>
    <name evidence="1" type="ORF">ACFQMJ_22965</name>
</gene>
<accession>A0ABW2FHF0</accession>
<dbReference type="RefSeq" id="WP_378044926.1">
    <property type="nucleotide sequence ID" value="NZ_JBHMDN010000006.1"/>
</dbReference>